<dbReference type="Proteomes" id="UP000199169">
    <property type="component" value="Unassembled WGS sequence"/>
</dbReference>
<dbReference type="GO" id="GO:0008953">
    <property type="term" value="F:penicillin amidase activity"/>
    <property type="evidence" value="ECO:0007669"/>
    <property type="project" value="UniProtKB-EC"/>
</dbReference>
<dbReference type="Pfam" id="PF01804">
    <property type="entry name" value="Penicil_amidase"/>
    <property type="match status" value="1"/>
</dbReference>
<evidence type="ECO:0000256" key="1">
    <source>
        <dbReference type="SAM" id="MobiDB-lite"/>
    </source>
</evidence>
<dbReference type="InterPro" id="IPR002692">
    <property type="entry name" value="S45"/>
</dbReference>
<dbReference type="RefSeq" id="WP_186408683.1">
    <property type="nucleotide sequence ID" value="NZ_FLQX01000146.1"/>
</dbReference>
<evidence type="ECO:0000313" key="2">
    <source>
        <dbReference type="EMBL" id="SBT09200.1"/>
    </source>
</evidence>
<evidence type="ECO:0000313" key="3">
    <source>
        <dbReference type="Proteomes" id="UP000199169"/>
    </source>
</evidence>
<dbReference type="GO" id="GO:0017000">
    <property type="term" value="P:antibiotic biosynthetic process"/>
    <property type="evidence" value="ECO:0007669"/>
    <property type="project" value="InterPro"/>
</dbReference>
<proteinExistence type="predicted"/>
<dbReference type="Gene3D" id="3.60.20.10">
    <property type="entry name" value="Glutamine Phosphoribosylpyrophosphate, subunit 1, domain 1"/>
    <property type="match status" value="1"/>
</dbReference>
<protein>
    <submittedName>
        <fullName evidence="2">Putative Penicillin amidase</fullName>
        <ecNumber evidence="2">3.5.1.11</ecNumber>
    </submittedName>
</protein>
<name>A0A1A8XW10_9PROT</name>
<organism evidence="2 3">
    <name type="scientific">Candidatus Accumulibacter aalborgensis</name>
    <dbReference type="NCBI Taxonomy" id="1860102"/>
    <lineage>
        <taxon>Bacteria</taxon>
        <taxon>Pseudomonadati</taxon>
        <taxon>Pseudomonadota</taxon>
        <taxon>Betaproteobacteria</taxon>
        <taxon>Candidatus Accumulibacter</taxon>
    </lineage>
</organism>
<accession>A0A1A8XW10</accession>
<dbReference type="EMBL" id="FLQX01000146">
    <property type="protein sequence ID" value="SBT09200.1"/>
    <property type="molecule type" value="Genomic_DNA"/>
</dbReference>
<keyword evidence="2" id="KW-0378">Hydrolase</keyword>
<dbReference type="InterPro" id="IPR029055">
    <property type="entry name" value="Ntn_hydrolases_N"/>
</dbReference>
<feature type="region of interest" description="Disordered" evidence="1">
    <location>
        <begin position="294"/>
        <end position="324"/>
    </location>
</feature>
<dbReference type="SUPFAM" id="SSF56235">
    <property type="entry name" value="N-terminal nucleophile aminohydrolases (Ntn hydrolases)"/>
    <property type="match status" value="1"/>
</dbReference>
<sequence length="337" mass="36708">MAWGSTVSPLDVTDVFQEQVISDAGSPGGLSTVYKVYKGAPEHVIAIPEAYLVNVIGDGVSDNLVSPPDGSVPSATLIVPRRNNGPIVQIDLAAGQAISVQYTGFSGTREMDTFWTWNRARNLDDFRRGLQCFDSGTQNFAYADIQGNIAYFAASEVPLREDLQAGTVVGLPPWFIRNGSGGNEWLPRPPQADQAIPYQILPMDEMPHLINPPAGWFVNANNDPAGTVLDNNPLNQLRPGGGLYYLNAGYDAGFRAGRITELIQSKPGPRRGNALQRVARSIHPQQHRRHARQRAAAARDDAAGFPGRRRLRGGRRVHTPRASSERLRALITSRISA</sequence>
<feature type="compositionally biased region" description="Basic residues" evidence="1">
    <location>
        <begin position="307"/>
        <end position="319"/>
    </location>
</feature>
<dbReference type="PANTHER" id="PTHR34218:SF4">
    <property type="entry name" value="ACYL-HOMOSERINE LACTONE ACYLASE QUIP"/>
    <property type="match status" value="1"/>
</dbReference>
<dbReference type="PANTHER" id="PTHR34218">
    <property type="entry name" value="PEPTIDASE S45 PENICILLIN AMIDASE"/>
    <property type="match status" value="1"/>
</dbReference>
<dbReference type="EC" id="3.5.1.11" evidence="2"/>
<gene>
    <name evidence="2" type="ORF">ACCAA_670096</name>
</gene>
<reference evidence="2 3" key="1">
    <citation type="submission" date="2016-06" db="EMBL/GenBank/DDBJ databases">
        <authorList>
            <person name="Kjaerup R.B."/>
            <person name="Dalgaard T.S."/>
            <person name="Juul-Madsen H.R."/>
        </authorList>
    </citation>
    <scope>NUCLEOTIDE SEQUENCE [LARGE SCALE GENOMIC DNA]</scope>
    <source>
        <strain evidence="2">3</strain>
    </source>
</reference>
<keyword evidence="3" id="KW-1185">Reference proteome</keyword>
<dbReference type="AlphaFoldDB" id="A0A1A8XW10"/>
<dbReference type="STRING" id="1860102.ACCAA_670096"/>